<protein>
    <submittedName>
        <fullName evidence="1">Uncharacterized protein</fullName>
    </submittedName>
</protein>
<reference evidence="1 2" key="1">
    <citation type="submission" date="2018-08" db="EMBL/GenBank/DDBJ databases">
        <authorList>
            <consortium name="Pathogen Informatics"/>
        </authorList>
    </citation>
    <scope>NUCLEOTIDE SEQUENCE [LARGE SCALE GENOMIC DNA]</scope>
    <source>
        <strain evidence="1 2">EuSCAPE_AT029</strain>
    </source>
</reference>
<organism evidence="1 2">
    <name type="scientific">Klebsiella pneumoniae</name>
    <dbReference type="NCBI Taxonomy" id="573"/>
    <lineage>
        <taxon>Bacteria</taxon>
        <taxon>Pseudomonadati</taxon>
        <taxon>Pseudomonadota</taxon>
        <taxon>Gammaproteobacteria</taxon>
        <taxon>Enterobacterales</taxon>
        <taxon>Enterobacteriaceae</taxon>
        <taxon>Klebsiella/Raoultella group</taxon>
        <taxon>Klebsiella</taxon>
        <taxon>Klebsiella pneumoniae complex</taxon>
    </lineage>
</organism>
<accession>A0A5S9Z0A0</accession>
<proteinExistence type="predicted"/>
<dbReference type="AlphaFoldDB" id="A0A5S9Z0A0"/>
<gene>
    <name evidence="1" type="ORF">SAMEA3499901_02115</name>
</gene>
<dbReference type="Proteomes" id="UP000259975">
    <property type="component" value="Unassembled WGS sequence"/>
</dbReference>
<comment type="caution">
    <text evidence="1">The sequence shown here is derived from an EMBL/GenBank/DDBJ whole genome shotgun (WGS) entry which is preliminary data.</text>
</comment>
<name>A0A5S9Z0A0_KLEPN</name>
<evidence type="ECO:0000313" key="2">
    <source>
        <dbReference type="Proteomes" id="UP000259975"/>
    </source>
</evidence>
<sequence>MLAVTSLQAYGEKKTDRVLQRYHPLSPIFSIQPYKLNGISIPALAPTSSLSLLFALVYHSDVFKRTD</sequence>
<dbReference type="EMBL" id="UKGE01000007">
    <property type="protein sequence ID" value="SXN31102.1"/>
    <property type="molecule type" value="Genomic_DNA"/>
</dbReference>
<evidence type="ECO:0000313" key="1">
    <source>
        <dbReference type="EMBL" id="SXN31102.1"/>
    </source>
</evidence>